<evidence type="ECO:0000313" key="1">
    <source>
        <dbReference type="EMBL" id="CCE22763.1"/>
    </source>
</evidence>
<evidence type="ECO:0000313" key="2">
    <source>
        <dbReference type="Proteomes" id="UP000008315"/>
    </source>
</evidence>
<gene>
    <name evidence="1" type="ordered locus">MEALZ_1069</name>
</gene>
<organism evidence="1 2">
    <name type="scientific">Methylotuvimicrobium alcaliphilum (strain DSM 19304 / NCIMB 14124 / VKM B-2133 / 20Z)</name>
    <name type="common">Methylomicrobium alcaliphilum</name>
    <dbReference type="NCBI Taxonomy" id="1091494"/>
    <lineage>
        <taxon>Bacteria</taxon>
        <taxon>Pseudomonadati</taxon>
        <taxon>Pseudomonadota</taxon>
        <taxon>Gammaproteobacteria</taxon>
        <taxon>Methylococcales</taxon>
        <taxon>Methylococcaceae</taxon>
        <taxon>Methylotuvimicrobium</taxon>
    </lineage>
</organism>
<dbReference type="AlphaFoldDB" id="G4ST53"/>
<dbReference type="HOGENOM" id="CLU_1823080_0_0_6"/>
<sequence>MKIGIILRFVTLGLILNLETGCATSSDIASGMLFEKRDKTVFVSEHFSGYAGRHVGEVARVLEKHGFLVTKNRERSDYFLDFNIDGGATLTVSIGLLQEGKKLIEVESTNVWFGTVMFRPIAVANRVEAAIEEFDQALSKI</sequence>
<dbReference type="EMBL" id="FO082060">
    <property type="protein sequence ID" value="CCE22763.1"/>
    <property type="molecule type" value="Genomic_DNA"/>
</dbReference>
<dbReference type="KEGG" id="mah:MEALZ_1069"/>
<dbReference type="Proteomes" id="UP000008315">
    <property type="component" value="Chromosome"/>
</dbReference>
<reference evidence="2" key="1">
    <citation type="journal article" date="2012" name="J. Bacteriol.">
        <title>Genome sequence of the haloalkaliphilic methanotrophic bacterium Methylomicrobium alcaliphilum 20Z.</title>
        <authorList>
            <person name="Vuilleumier S."/>
            <person name="Khmelenina V.N."/>
            <person name="Bringel F."/>
            <person name="Reshetnikov A.S."/>
            <person name="Lajus A."/>
            <person name="Mangenot S."/>
            <person name="Rouy Z."/>
            <person name="Op den Camp H.J."/>
            <person name="Jetten M.S."/>
            <person name="Dispirito A.A."/>
            <person name="Dunfield P."/>
            <person name="Klotz M.G."/>
            <person name="Semrau J.D."/>
            <person name="Stein L.Y."/>
            <person name="Barbe V."/>
            <person name="Medigue C."/>
            <person name="Trotsenko Y.A."/>
            <person name="Kalyuzhnaya M.G."/>
        </authorList>
    </citation>
    <scope>NUCLEOTIDE SEQUENCE [LARGE SCALE GENOMIC DNA]</scope>
    <source>
        <strain evidence="2">DSM 19304 / NCIMB 14124 / VKM B-2133 / 20Z</strain>
    </source>
</reference>
<protein>
    <submittedName>
        <fullName evidence="1">Uncharacterized protein</fullName>
    </submittedName>
</protein>
<proteinExistence type="predicted"/>
<keyword evidence="2" id="KW-1185">Reference proteome</keyword>
<accession>G4ST53</accession>
<name>G4ST53_META2</name>
<dbReference type="RefSeq" id="WP_014147562.1">
    <property type="nucleotide sequence ID" value="NC_016112.1"/>
</dbReference>